<sequence>MRLLAAEGFEQGRKNATIARDLRVGVRSVERWKRSWREKGLDGLRCSGPARRPKVGPHEFAMLERELLRGTVFHGWPDERWTLSRVRIL</sequence>
<dbReference type="InterPro" id="IPR009057">
    <property type="entry name" value="Homeodomain-like_sf"/>
</dbReference>
<proteinExistence type="predicted"/>
<evidence type="ECO:0000313" key="2">
    <source>
        <dbReference type="Proteomes" id="UP001552479"/>
    </source>
</evidence>
<evidence type="ECO:0000313" key="1">
    <source>
        <dbReference type="EMBL" id="MEV4928158.1"/>
    </source>
</evidence>
<feature type="non-terminal residue" evidence="1">
    <location>
        <position position="89"/>
    </location>
</feature>
<comment type="caution">
    <text evidence="1">The sequence shown here is derived from an EMBL/GenBank/DDBJ whole genome shotgun (WGS) entry which is preliminary data.</text>
</comment>
<name>A0ABV3J636_9ACTN</name>
<protein>
    <submittedName>
        <fullName evidence="1">Helix-turn-helix domain-containing protein</fullName>
    </submittedName>
</protein>
<accession>A0ABV3J636</accession>
<dbReference type="EMBL" id="JBFASG010000090">
    <property type="protein sequence ID" value="MEV4928158.1"/>
    <property type="molecule type" value="Genomic_DNA"/>
</dbReference>
<reference evidence="1 2" key="1">
    <citation type="submission" date="2024-06" db="EMBL/GenBank/DDBJ databases">
        <title>The Natural Products Discovery Center: Release of the First 8490 Sequenced Strains for Exploring Actinobacteria Biosynthetic Diversity.</title>
        <authorList>
            <person name="Kalkreuter E."/>
            <person name="Kautsar S.A."/>
            <person name="Yang D."/>
            <person name="Bader C.D."/>
            <person name="Teijaro C.N."/>
            <person name="Fluegel L."/>
            <person name="Davis C.M."/>
            <person name="Simpson J.R."/>
            <person name="Lauterbach L."/>
            <person name="Steele A.D."/>
            <person name="Gui C."/>
            <person name="Meng S."/>
            <person name="Li G."/>
            <person name="Viehrig K."/>
            <person name="Ye F."/>
            <person name="Su P."/>
            <person name="Kiefer A.F."/>
            <person name="Nichols A."/>
            <person name="Cepeda A.J."/>
            <person name="Yan W."/>
            <person name="Fan B."/>
            <person name="Jiang Y."/>
            <person name="Adhikari A."/>
            <person name="Zheng C.-J."/>
            <person name="Schuster L."/>
            <person name="Cowan T.M."/>
            <person name="Smanski M.J."/>
            <person name="Chevrette M.G."/>
            <person name="De Carvalho L.P.S."/>
            <person name="Shen B."/>
        </authorList>
    </citation>
    <scope>NUCLEOTIDE SEQUENCE [LARGE SCALE GENOMIC DNA]</scope>
    <source>
        <strain evidence="1 2">NPDC053791</strain>
    </source>
</reference>
<organism evidence="1 2">
    <name type="scientific">Streptomyces roseoverticillatus</name>
    <dbReference type="NCBI Taxonomy" id="66429"/>
    <lineage>
        <taxon>Bacteria</taxon>
        <taxon>Bacillati</taxon>
        <taxon>Actinomycetota</taxon>
        <taxon>Actinomycetes</taxon>
        <taxon>Kitasatosporales</taxon>
        <taxon>Streptomycetaceae</taxon>
        <taxon>Streptomyces</taxon>
    </lineage>
</organism>
<dbReference type="SUPFAM" id="SSF46689">
    <property type="entry name" value="Homeodomain-like"/>
    <property type="match status" value="1"/>
</dbReference>
<dbReference type="RefSeq" id="WP_366091121.1">
    <property type="nucleotide sequence ID" value="NZ_JBFASG010000090.1"/>
</dbReference>
<gene>
    <name evidence="1" type="ORF">AB0L03_36060</name>
</gene>
<keyword evidence="2" id="KW-1185">Reference proteome</keyword>
<dbReference type="Proteomes" id="UP001552479">
    <property type="component" value="Unassembled WGS sequence"/>
</dbReference>
<dbReference type="Pfam" id="PF13384">
    <property type="entry name" value="HTH_23"/>
    <property type="match status" value="1"/>
</dbReference>